<evidence type="ECO:0000256" key="1">
    <source>
        <dbReference type="ARBA" id="ARBA00004429"/>
    </source>
</evidence>
<name>F0RX68_SPHGB</name>
<dbReference type="OrthoDB" id="370245at2"/>
<dbReference type="GO" id="GO:0005886">
    <property type="term" value="C:plasma membrane"/>
    <property type="evidence" value="ECO:0007669"/>
    <property type="project" value="UniProtKB-SubCell"/>
</dbReference>
<evidence type="ECO:0000256" key="6">
    <source>
        <dbReference type="ARBA" id="ARBA00023136"/>
    </source>
</evidence>
<feature type="transmembrane region" description="Helical" evidence="7">
    <location>
        <begin position="360"/>
        <end position="385"/>
    </location>
</feature>
<keyword evidence="2" id="KW-1003">Cell membrane</keyword>
<reference evidence="10" key="1">
    <citation type="submission" date="2011-02" db="EMBL/GenBank/DDBJ databases">
        <title>Complete sequence of Spirochaeta sp. Buddy.</title>
        <authorList>
            <person name="Lucas S."/>
            <person name="Copeland A."/>
            <person name="Lapidus A."/>
            <person name="Cheng J.-F."/>
            <person name="Goodwin L."/>
            <person name="Pitluck S."/>
            <person name="Zeytun A."/>
            <person name="Detter J.C."/>
            <person name="Han C."/>
            <person name="Tapia R."/>
            <person name="Land M."/>
            <person name="Hauser L."/>
            <person name="Kyrpides N."/>
            <person name="Ivanova N."/>
            <person name="Mikhailova N."/>
            <person name="Pagani I."/>
            <person name="Ritalahti K.M."/>
            <person name="Loeffler F.E."/>
            <person name="Woyke T."/>
        </authorList>
    </citation>
    <scope>NUCLEOTIDE SEQUENCE [LARGE SCALE GENOMIC DNA]</scope>
    <source>
        <strain evidence="10">ATCC BAA-1886 / DSM 22777 / Buddy</strain>
    </source>
</reference>
<dbReference type="HOGENOM" id="CLU_019824_4_1_12"/>
<dbReference type="EMBL" id="CP002541">
    <property type="protein sequence ID" value="ADY11918.1"/>
    <property type="molecule type" value="Genomic_DNA"/>
</dbReference>
<feature type="domain" description="TRAP C4-dicarboxylate transport system permease DctM subunit" evidence="8">
    <location>
        <begin position="8"/>
        <end position="421"/>
    </location>
</feature>
<dbReference type="InterPro" id="IPR010656">
    <property type="entry name" value="DctM"/>
</dbReference>
<feature type="transmembrane region" description="Helical" evidence="7">
    <location>
        <begin position="55"/>
        <end position="74"/>
    </location>
</feature>
<keyword evidence="6 7" id="KW-0472">Membrane</keyword>
<dbReference type="RefSeq" id="WP_013605771.1">
    <property type="nucleotide sequence ID" value="NC_015152.1"/>
</dbReference>
<comment type="subcellular location">
    <subcellularLocation>
        <location evidence="1">Cell inner membrane</location>
        <topology evidence="1">Multi-pass membrane protein</topology>
    </subcellularLocation>
</comment>
<dbReference type="InterPro" id="IPR004681">
    <property type="entry name" value="TRAP_DctM"/>
</dbReference>
<dbReference type="STRING" id="158189.SpiBuddy_0073"/>
<dbReference type="AlphaFoldDB" id="F0RX68"/>
<feature type="transmembrane region" description="Helical" evidence="7">
    <location>
        <begin position="318"/>
        <end position="348"/>
    </location>
</feature>
<dbReference type="Proteomes" id="UP000008466">
    <property type="component" value="Chromosome"/>
</dbReference>
<feature type="transmembrane region" description="Helical" evidence="7">
    <location>
        <begin position="218"/>
        <end position="236"/>
    </location>
</feature>
<evidence type="ECO:0000256" key="3">
    <source>
        <dbReference type="ARBA" id="ARBA00022519"/>
    </source>
</evidence>
<keyword evidence="10" id="KW-1185">Reference proteome</keyword>
<sequence length="430" mass="46086">MLYFILTIGLIILLAMGIPVGFSLMLTGAIGYMVNIGDIGAWMEMTILPMRMSYSLQNFLLLSIPLFILAAKLMNGSSITEKLFGFANTCVGWLPGGLGHANIFASLLFAGMSGTAVSDAAGLGQIEIAAMTKNGYEPDFSAAVTAASSTIGPIFPPSVPMVMFSTVSGVSVGKLFLGGVVPGILLTLVLMVMVYFYAKKRGYPREKFPTASIFWKSFKGAILPLLTPIILLAGIWSGTFTATEAAAIAALYALIVSVFIFKEMTWKLFVQILKETARDTASIGLVTSAAAFYGWVLARSGLTAVFADWILGVTTNPILFMLIINVFFLVIGCFLESIAAITIFGPVMLAPALQLGIDPLYFGVVMVFNLMIGLITPPFGIVLFITADQAKIDFNRMVKATSPFLIPLLGTLILMSIIPGIITWLPNLLM</sequence>
<feature type="transmembrane region" description="Helical" evidence="7">
    <location>
        <begin position="175"/>
        <end position="198"/>
    </location>
</feature>
<evidence type="ECO:0000256" key="2">
    <source>
        <dbReference type="ARBA" id="ARBA00022475"/>
    </source>
</evidence>
<organism evidence="9 10">
    <name type="scientific">Sphaerochaeta globosa (strain ATCC BAA-1886 / DSM 22777 / Buddy)</name>
    <name type="common">Spirochaeta sp. (strain Buddy)</name>
    <dbReference type="NCBI Taxonomy" id="158189"/>
    <lineage>
        <taxon>Bacteria</taxon>
        <taxon>Pseudomonadati</taxon>
        <taxon>Spirochaetota</taxon>
        <taxon>Spirochaetia</taxon>
        <taxon>Spirochaetales</taxon>
        <taxon>Sphaerochaetaceae</taxon>
        <taxon>Sphaerochaeta</taxon>
    </lineage>
</organism>
<evidence type="ECO:0000256" key="4">
    <source>
        <dbReference type="ARBA" id="ARBA00022692"/>
    </source>
</evidence>
<feature type="transmembrane region" description="Helical" evidence="7">
    <location>
        <begin position="405"/>
        <end position="425"/>
    </location>
</feature>
<dbReference type="NCBIfam" id="TIGR00786">
    <property type="entry name" value="dctM"/>
    <property type="match status" value="1"/>
</dbReference>
<dbReference type="GO" id="GO:0022857">
    <property type="term" value="F:transmembrane transporter activity"/>
    <property type="evidence" value="ECO:0007669"/>
    <property type="project" value="TreeGrafter"/>
</dbReference>
<proteinExistence type="predicted"/>
<keyword evidence="4 7" id="KW-0812">Transmembrane</keyword>
<feature type="transmembrane region" description="Helical" evidence="7">
    <location>
        <begin position="281"/>
        <end position="298"/>
    </location>
</feature>
<dbReference type="PIRSF" id="PIRSF006066">
    <property type="entry name" value="HI0050"/>
    <property type="match status" value="1"/>
</dbReference>
<dbReference type="eggNOG" id="COG1593">
    <property type="taxonomic scope" value="Bacteria"/>
</dbReference>
<dbReference type="PANTHER" id="PTHR33362:SF3">
    <property type="entry name" value="SIALIC ACID TRAP TRANSPORTER PERMEASE PROTEIN SIAT"/>
    <property type="match status" value="1"/>
</dbReference>
<gene>
    <name evidence="9" type="ordered locus">SpiBuddy_0073</name>
</gene>
<evidence type="ECO:0000259" key="8">
    <source>
        <dbReference type="Pfam" id="PF06808"/>
    </source>
</evidence>
<evidence type="ECO:0000256" key="5">
    <source>
        <dbReference type="ARBA" id="ARBA00022989"/>
    </source>
</evidence>
<protein>
    <submittedName>
        <fullName evidence="9">TRAP dicarboxylate transporter, DctM subunit</fullName>
    </submittedName>
</protein>
<evidence type="ECO:0000313" key="10">
    <source>
        <dbReference type="Proteomes" id="UP000008466"/>
    </source>
</evidence>
<evidence type="ECO:0000313" key="9">
    <source>
        <dbReference type="EMBL" id="ADY11918.1"/>
    </source>
</evidence>
<keyword evidence="3" id="KW-0997">Cell inner membrane</keyword>
<dbReference type="PANTHER" id="PTHR33362">
    <property type="entry name" value="SIALIC ACID TRAP TRANSPORTER PERMEASE PROTEIN SIAT-RELATED"/>
    <property type="match status" value="1"/>
</dbReference>
<feature type="transmembrane region" description="Helical" evidence="7">
    <location>
        <begin position="6"/>
        <end position="34"/>
    </location>
</feature>
<keyword evidence="5 7" id="KW-1133">Transmembrane helix</keyword>
<dbReference type="KEGG" id="sbu:SpiBuddy_0073"/>
<accession>F0RX68</accession>
<dbReference type="Pfam" id="PF06808">
    <property type="entry name" value="DctM"/>
    <property type="match status" value="1"/>
</dbReference>
<feature type="transmembrane region" description="Helical" evidence="7">
    <location>
        <begin position="242"/>
        <end position="261"/>
    </location>
</feature>
<evidence type="ECO:0000256" key="7">
    <source>
        <dbReference type="SAM" id="Phobius"/>
    </source>
</evidence>